<organism evidence="1">
    <name type="scientific">marine metagenome</name>
    <dbReference type="NCBI Taxonomy" id="408172"/>
    <lineage>
        <taxon>unclassified sequences</taxon>
        <taxon>metagenomes</taxon>
        <taxon>ecological metagenomes</taxon>
    </lineage>
</organism>
<accession>A0A381Z1U6</accession>
<protein>
    <submittedName>
        <fullName evidence="1">Uncharacterized protein</fullName>
    </submittedName>
</protein>
<dbReference type="EMBL" id="UINC01019563">
    <property type="protein sequence ID" value="SVA82911.1"/>
    <property type="molecule type" value="Genomic_DNA"/>
</dbReference>
<sequence length="50" mass="5951">MRGNNESAEWNAIGESLQIKISQDDFPKIECDPIGPNNIDYWELWQEIWR</sequence>
<proteinExistence type="predicted"/>
<evidence type="ECO:0000313" key="1">
    <source>
        <dbReference type="EMBL" id="SVA82911.1"/>
    </source>
</evidence>
<name>A0A381Z1U6_9ZZZZ</name>
<reference evidence="1" key="1">
    <citation type="submission" date="2018-05" db="EMBL/GenBank/DDBJ databases">
        <authorList>
            <person name="Lanie J.A."/>
            <person name="Ng W.-L."/>
            <person name="Kazmierczak K.M."/>
            <person name="Andrzejewski T.M."/>
            <person name="Davidsen T.M."/>
            <person name="Wayne K.J."/>
            <person name="Tettelin H."/>
            <person name="Glass J.I."/>
            <person name="Rusch D."/>
            <person name="Podicherti R."/>
            <person name="Tsui H.-C.T."/>
            <person name="Winkler M.E."/>
        </authorList>
    </citation>
    <scope>NUCLEOTIDE SEQUENCE</scope>
</reference>
<gene>
    <name evidence="1" type="ORF">METZ01_LOCUS135765</name>
</gene>
<dbReference type="AlphaFoldDB" id="A0A381Z1U6"/>